<dbReference type="PANTHER" id="PTHR46383:SF2">
    <property type="entry name" value="AMINOTRANSFERASE"/>
    <property type="match status" value="1"/>
</dbReference>
<evidence type="ECO:0000256" key="4">
    <source>
        <dbReference type="ARBA" id="ARBA00022679"/>
    </source>
</evidence>
<comment type="similarity">
    <text evidence="2">Belongs to the class-I pyridoxal-phosphate-dependent aminotransferase family.</text>
</comment>
<dbReference type="STRING" id="709323.GCA_001047135_00137"/>
<evidence type="ECO:0000256" key="2">
    <source>
        <dbReference type="ARBA" id="ARBA00007441"/>
    </source>
</evidence>
<dbReference type="InterPro" id="IPR015421">
    <property type="entry name" value="PyrdxlP-dep_Trfase_major"/>
</dbReference>
<dbReference type="Pfam" id="PF00155">
    <property type="entry name" value="Aminotran_1_2"/>
    <property type="match status" value="1"/>
</dbReference>
<comment type="cofactor">
    <cofactor evidence="1">
        <name>pyridoxal 5'-phosphate</name>
        <dbReference type="ChEBI" id="CHEBI:597326"/>
    </cofactor>
</comment>
<evidence type="ECO:0000256" key="5">
    <source>
        <dbReference type="ARBA" id="ARBA00022898"/>
    </source>
</evidence>
<dbReference type="GO" id="GO:0006520">
    <property type="term" value="P:amino acid metabolic process"/>
    <property type="evidence" value="ECO:0007669"/>
    <property type="project" value="InterPro"/>
</dbReference>
<dbReference type="InterPro" id="IPR015422">
    <property type="entry name" value="PyrdxlP-dep_Trfase_small"/>
</dbReference>
<keyword evidence="5" id="KW-0663">Pyridoxal phosphate</keyword>
<dbReference type="PANTHER" id="PTHR46383">
    <property type="entry name" value="ASPARTATE AMINOTRANSFERASE"/>
    <property type="match status" value="1"/>
</dbReference>
<dbReference type="Gene3D" id="3.90.1150.10">
    <property type="entry name" value="Aspartate Aminotransferase, domain 1"/>
    <property type="match status" value="1"/>
</dbReference>
<dbReference type="GO" id="GO:0030170">
    <property type="term" value="F:pyridoxal phosphate binding"/>
    <property type="evidence" value="ECO:0007669"/>
    <property type="project" value="InterPro"/>
</dbReference>
<protein>
    <submittedName>
        <fullName evidence="7">Aromatic amino acid aminotransferase gamma</fullName>
    </submittedName>
</protein>
<dbReference type="EMBL" id="DF968078">
    <property type="protein sequence ID" value="GAP03592.1"/>
    <property type="molecule type" value="Genomic_DNA"/>
</dbReference>
<reference evidence="7" key="1">
    <citation type="journal article" date="2015" name="BMC Genomics">
        <title>Comparative genomics of Fructobacillus spp. and Leuconostoc spp. reveals niche-specific evolution of Fructobacillus spp.</title>
        <authorList>
            <person name="Endo A."/>
            <person name="Tanizawa Y."/>
            <person name="Tanaka N."/>
            <person name="Maeno S."/>
            <person name="Kumar H."/>
            <person name="Shiwa Y."/>
            <person name="Okada S."/>
            <person name="Yoshikawa H."/>
            <person name="Dicks L."/>
            <person name="Nakagawa J."/>
            <person name="Arita M."/>
        </authorList>
    </citation>
    <scope>NUCLEOTIDE SEQUENCE [LARGE SCALE GENOMIC DNA]</scope>
    <source>
        <strain evidence="7">F214-1</strain>
    </source>
</reference>
<name>A0A3F3H0H0_9LACO</name>
<evidence type="ECO:0000256" key="1">
    <source>
        <dbReference type="ARBA" id="ARBA00001933"/>
    </source>
</evidence>
<evidence type="ECO:0000259" key="6">
    <source>
        <dbReference type="Pfam" id="PF00155"/>
    </source>
</evidence>
<dbReference type="SUPFAM" id="SSF53383">
    <property type="entry name" value="PLP-dependent transferases"/>
    <property type="match status" value="1"/>
</dbReference>
<keyword evidence="4 7" id="KW-0808">Transferase</keyword>
<organism evidence="7">
    <name type="scientific">Fructobacillus tropaeoli</name>
    <dbReference type="NCBI Taxonomy" id="709323"/>
    <lineage>
        <taxon>Bacteria</taxon>
        <taxon>Bacillati</taxon>
        <taxon>Bacillota</taxon>
        <taxon>Bacilli</taxon>
        <taxon>Lactobacillales</taxon>
        <taxon>Lactobacillaceae</taxon>
        <taxon>Fructobacillus</taxon>
    </lineage>
</organism>
<proteinExistence type="inferred from homology"/>
<dbReference type="Proteomes" id="UP000064514">
    <property type="component" value="Unassembled WGS sequence"/>
</dbReference>
<keyword evidence="3 7" id="KW-0032">Aminotransferase</keyword>
<dbReference type="InterPro" id="IPR004839">
    <property type="entry name" value="Aminotransferase_I/II_large"/>
</dbReference>
<evidence type="ECO:0000313" key="7">
    <source>
        <dbReference type="EMBL" id="GAP03592.1"/>
    </source>
</evidence>
<accession>A0A3F3H0H0</accession>
<feature type="domain" description="Aminotransferase class I/classII large" evidence="6">
    <location>
        <begin position="35"/>
        <end position="378"/>
    </location>
</feature>
<dbReference type="CDD" id="cd00609">
    <property type="entry name" value="AAT_like"/>
    <property type="match status" value="1"/>
</dbReference>
<dbReference type="GO" id="GO:0008483">
    <property type="term" value="F:transaminase activity"/>
    <property type="evidence" value="ECO:0007669"/>
    <property type="project" value="UniProtKB-KW"/>
</dbReference>
<dbReference type="InterPro" id="IPR015424">
    <property type="entry name" value="PyrdxlP-dep_Trfase"/>
</dbReference>
<dbReference type="RefSeq" id="WP_059393116.1">
    <property type="nucleotide sequence ID" value="NZ_DF968078.1"/>
</dbReference>
<evidence type="ECO:0000256" key="3">
    <source>
        <dbReference type="ARBA" id="ARBA00022576"/>
    </source>
</evidence>
<dbReference type="Gene3D" id="3.40.640.10">
    <property type="entry name" value="Type I PLP-dependent aspartate aminotransferase-like (Major domain)"/>
    <property type="match status" value="1"/>
</dbReference>
<sequence>MTEPLLPVNQAVVSIAPDKLLGFQRQVSRIEDLTFLTFGEPGFDTPAVVKEATIAAINNNRSHYGNSQGEPGVRQAILGYMKDRYDLDYPSIDNVVVTVGVTEAMQSIFKTLIAKGEGLLIPEPAYGSYFASLSLADGVAVPIDTAKNKFKLTPALVDEALAQATVPVRAILLNYPNNPTGVTYSKEELEELAACFNKHQIWVISDEIYSELTYAHDHYSIGKLLPEQTLVVNGLSKSHAMTGYRFGFILGPASVMQYIQKVHGSLTYSVPTFIEDGAETALQMTRAELDYMKESYQDRRDFAKQTLEDLGFDVVDPEGAFYLFAKIPADFGTDGWAFAEKLAEEGKVAVIPGAAFSHFKEANAYIRISYATAQDQLEIGFAKLRDYIEKARANR</sequence>
<dbReference type="AlphaFoldDB" id="A0A3F3H0H0"/>
<dbReference type="InterPro" id="IPR050596">
    <property type="entry name" value="AspAT/PAT-like"/>
</dbReference>
<gene>
    <name evidence="7" type="ORF">FTRO_0011360</name>
</gene>